<evidence type="ECO:0000256" key="2">
    <source>
        <dbReference type="SAM" id="Phobius"/>
    </source>
</evidence>
<evidence type="ECO:0000313" key="3">
    <source>
        <dbReference type="EMBL" id="OGM09795.1"/>
    </source>
</evidence>
<keyword evidence="2" id="KW-0472">Membrane</keyword>
<organism evidence="3 4">
    <name type="scientific">Candidatus Woesebacteria bacterium RBG_13_36_22</name>
    <dbReference type="NCBI Taxonomy" id="1802478"/>
    <lineage>
        <taxon>Bacteria</taxon>
        <taxon>Candidatus Woeseibacteriota</taxon>
    </lineage>
</organism>
<sequence>MNEPFKLEEFDKPTVFLFSEPEGLAISILESLLANYCRVNVFTENIQDWKSLSSHLKENINYSIKSYNQLDEEENISYLLYESALFAKIDSKNQDLIFIKEKEKLSRAVEIINKKGVKSLFVFPNSHLREGFNKMEELVGNFFSKIPTNVEIVYIDPPVGPRMLLTKRFLISRYLRGKILSDKIAKPTTNEILKPIYIADAARNIVKNLFSFSFPGEEVLLLGKEVSLSGIEELMEIDSSLIFKTKEEWTEIKCNKRETITGDTSLKDAIKLTIDWYSKSKPDFLVEESEKNEPQIATVVEQNTHQPYPETIKIPNREPRKIPKPISEKEPENKLKKTNKIYIGKNGKKKKILGNFITKIIITIFLILVLPVILLLISIFGVYLGQKVLLKGNLNLSKNIFVVSSSSSKASSYIFSQYSFIPILNKFFYSGKTDALFIDNNLQVLIKLADVYEKSGLLMTNILGNSPYDVVNFAKDLSLDLDSLYREISFLEGEYKELNGLGSVYLKNQAANINLTGKRDVVAKIKLLVDYLPNILGQDAPKTYLILFQNNFQLRPTGGFIEAITLLKFNKGRVVDTNIMDVYSVDGQLKGWVEPPAEIQNYLGQENWYLRDSNWDPNFPSSAQRAEWFLDKEIGESVDGVIALDLKFIKDLLRITGKLDLKSFNQTLDENNFYEMIQTQANRDSTVKNISNDYYPDLIREILKIIPSFNQQNRIVFDTNIFQELNDRHVQVFLHDNKAQKTISDLGWDGSINFPLCKINNCYSDWLSVIEANVGGNSANYFVERNGKLINRIDGKKIIRTMTLSFKNNANPALGYKGKYKSYIRIYTPGGSVFKEVRDEGAGDVKVTNPFVKNIEGYVEAGVFVEILPGQSKQITFEWSGNHNLNFKNNGEYLFYWRKQAGQDILKANITLEFPQEINFEEIDPFSLTKVNIIEYNTASSSRDIVSRISFRK</sequence>
<dbReference type="Pfam" id="PF13196">
    <property type="entry name" value="DUF4012"/>
    <property type="match status" value="1"/>
</dbReference>
<keyword evidence="2" id="KW-1133">Transmembrane helix</keyword>
<protein>
    <recommendedName>
        <fullName evidence="5">DUF4012 domain-containing protein</fullName>
    </recommendedName>
</protein>
<feature type="transmembrane region" description="Helical" evidence="2">
    <location>
        <begin position="356"/>
        <end position="384"/>
    </location>
</feature>
<dbReference type="AlphaFoldDB" id="A0A1F7X682"/>
<proteinExistence type="predicted"/>
<keyword evidence="2" id="KW-0812">Transmembrane</keyword>
<dbReference type="InterPro" id="IPR025101">
    <property type="entry name" value="DUF4012"/>
</dbReference>
<keyword evidence="1" id="KW-0175">Coiled coil</keyword>
<evidence type="ECO:0000313" key="4">
    <source>
        <dbReference type="Proteomes" id="UP000176939"/>
    </source>
</evidence>
<name>A0A1F7X682_9BACT</name>
<reference evidence="3 4" key="1">
    <citation type="journal article" date="2016" name="Nat. Commun.">
        <title>Thousands of microbial genomes shed light on interconnected biogeochemical processes in an aquifer system.</title>
        <authorList>
            <person name="Anantharaman K."/>
            <person name="Brown C.T."/>
            <person name="Hug L.A."/>
            <person name="Sharon I."/>
            <person name="Castelle C.J."/>
            <person name="Probst A.J."/>
            <person name="Thomas B.C."/>
            <person name="Singh A."/>
            <person name="Wilkins M.J."/>
            <person name="Karaoz U."/>
            <person name="Brodie E.L."/>
            <person name="Williams K.H."/>
            <person name="Hubbard S.S."/>
            <person name="Banfield J.F."/>
        </authorList>
    </citation>
    <scope>NUCLEOTIDE SEQUENCE [LARGE SCALE GENOMIC DNA]</scope>
</reference>
<comment type="caution">
    <text evidence="3">The sequence shown here is derived from an EMBL/GenBank/DDBJ whole genome shotgun (WGS) entry which is preliminary data.</text>
</comment>
<dbReference type="EMBL" id="MGFQ01000019">
    <property type="protein sequence ID" value="OGM09795.1"/>
    <property type="molecule type" value="Genomic_DNA"/>
</dbReference>
<dbReference type="Proteomes" id="UP000176939">
    <property type="component" value="Unassembled WGS sequence"/>
</dbReference>
<gene>
    <name evidence="3" type="ORF">A2Z67_03280</name>
</gene>
<evidence type="ECO:0000256" key="1">
    <source>
        <dbReference type="SAM" id="Coils"/>
    </source>
</evidence>
<evidence type="ECO:0008006" key="5">
    <source>
        <dbReference type="Google" id="ProtNLM"/>
    </source>
</evidence>
<accession>A0A1F7X682</accession>
<feature type="coiled-coil region" evidence="1">
    <location>
        <begin position="474"/>
        <end position="501"/>
    </location>
</feature>